<feature type="region of interest" description="Disordered" evidence="1">
    <location>
        <begin position="60"/>
        <end position="151"/>
    </location>
</feature>
<evidence type="ECO:0000256" key="1">
    <source>
        <dbReference type="SAM" id="MobiDB-lite"/>
    </source>
</evidence>
<dbReference type="AlphaFoldDB" id="A0A316Z1A7"/>
<evidence type="ECO:0000313" key="3">
    <source>
        <dbReference type="Proteomes" id="UP000245946"/>
    </source>
</evidence>
<feature type="region of interest" description="Disordered" evidence="1">
    <location>
        <begin position="421"/>
        <end position="448"/>
    </location>
</feature>
<proteinExistence type="predicted"/>
<evidence type="ECO:0000313" key="2">
    <source>
        <dbReference type="EMBL" id="PWN95349.1"/>
    </source>
</evidence>
<feature type="compositionally biased region" description="Low complexity" evidence="1">
    <location>
        <begin position="180"/>
        <end position="191"/>
    </location>
</feature>
<reference evidence="2 3" key="1">
    <citation type="journal article" date="2018" name="Mol. Biol. Evol.">
        <title>Broad Genomic Sampling Reveals a Smut Pathogenic Ancestry of the Fungal Clade Ustilaginomycotina.</title>
        <authorList>
            <person name="Kijpornyongpan T."/>
            <person name="Mondo S.J."/>
            <person name="Barry K."/>
            <person name="Sandor L."/>
            <person name="Lee J."/>
            <person name="Lipzen A."/>
            <person name="Pangilinan J."/>
            <person name="LaButti K."/>
            <person name="Hainaut M."/>
            <person name="Henrissat B."/>
            <person name="Grigoriev I.V."/>
            <person name="Spatafora J.W."/>
            <person name="Aime M.C."/>
        </authorList>
    </citation>
    <scope>NUCLEOTIDE SEQUENCE [LARGE SCALE GENOMIC DNA]</scope>
    <source>
        <strain evidence="2 3">MCA 4186</strain>
    </source>
</reference>
<feature type="compositionally biased region" description="Basic residues" evidence="1">
    <location>
        <begin position="71"/>
        <end position="81"/>
    </location>
</feature>
<protein>
    <submittedName>
        <fullName evidence="2">Uncharacterized protein</fullName>
    </submittedName>
</protein>
<sequence>MSSPLATRRQSEVLPCAFAGTAPRSRRGSAPDLARHDVGPRRSSPLQKYAYAYAGGAEASTSAAAAASPRTKARHLPHRKSLSSPGSPAGSAAPMLASLLPHVAERQPHLMDISPLSSSAPSSAPSPHTPGAASACSPGSSRNSGSKVKLSAAQRSAIAKLVLSRLVSASPSTPPVEQLAAVSRPPSPPRTTRVRAAFFTQRHEGQPPMSHGVFASHMFRADASPLKRSHDALEEDDSERFTELPAAPAPRFQPFLHHVERRDSEHISPLAASTSSQMPSAVAVSTPPVAAAPRQHAPATWAHFYASEAAWAEGALAEARRISGERDEAAAARPSDAYMSNVAAFAQPSLQQRRQTDMPMSYAKRLRTEEAAPPRRNTDGPCMADGNASPGLVGVLSNFRDMLKSREAGCRGLEELAREAGRMGELDLLRTPPSQEHVKRDMSDEEVD</sequence>
<keyword evidence="3" id="KW-1185">Reference proteome</keyword>
<feature type="compositionally biased region" description="Low complexity" evidence="1">
    <location>
        <begin position="114"/>
        <end position="141"/>
    </location>
</feature>
<name>A0A316Z1A7_9BASI</name>
<feature type="region of interest" description="Disordered" evidence="1">
    <location>
        <begin position="169"/>
        <end position="191"/>
    </location>
</feature>
<dbReference type="GeneID" id="37270925"/>
<feature type="compositionally biased region" description="Low complexity" evidence="1">
    <location>
        <begin position="82"/>
        <end position="101"/>
    </location>
</feature>
<gene>
    <name evidence="2" type="ORF">FA09DRAFT_332249</name>
</gene>
<accession>A0A316Z1A7</accession>
<dbReference type="RefSeq" id="XP_025595628.1">
    <property type="nucleotide sequence ID" value="XM_025743381.1"/>
</dbReference>
<dbReference type="EMBL" id="KZ819305">
    <property type="protein sequence ID" value="PWN95349.1"/>
    <property type="molecule type" value="Genomic_DNA"/>
</dbReference>
<feature type="region of interest" description="Disordered" evidence="1">
    <location>
        <begin position="1"/>
        <end position="46"/>
    </location>
</feature>
<organism evidence="2 3">
    <name type="scientific">Tilletiopsis washingtonensis</name>
    <dbReference type="NCBI Taxonomy" id="58919"/>
    <lineage>
        <taxon>Eukaryota</taxon>
        <taxon>Fungi</taxon>
        <taxon>Dikarya</taxon>
        <taxon>Basidiomycota</taxon>
        <taxon>Ustilaginomycotina</taxon>
        <taxon>Exobasidiomycetes</taxon>
        <taxon>Entylomatales</taxon>
        <taxon>Entylomatales incertae sedis</taxon>
        <taxon>Tilletiopsis</taxon>
    </lineage>
</organism>
<dbReference type="Proteomes" id="UP000245946">
    <property type="component" value="Unassembled WGS sequence"/>
</dbReference>